<proteinExistence type="predicted"/>
<gene>
    <name evidence="1" type="ORF">HOP40_27525</name>
</gene>
<protein>
    <recommendedName>
        <fullName evidence="3">TNase-like domain-containing protein</fullName>
    </recommendedName>
</protein>
<dbReference type="SUPFAM" id="SSF50199">
    <property type="entry name" value="Staphylococcal nuclease"/>
    <property type="match status" value="1"/>
</dbReference>
<reference evidence="1 2" key="1">
    <citation type="submission" date="2020-05" db="EMBL/GenBank/DDBJ databases">
        <authorList>
            <person name="Mo P."/>
        </authorList>
    </citation>
    <scope>NUCLEOTIDE SEQUENCE [LARGE SCALE GENOMIC DNA]</scope>
    <source>
        <strain evidence="1 2">Gen01</strain>
    </source>
</reference>
<dbReference type="RefSeq" id="WP_172163995.1">
    <property type="nucleotide sequence ID" value="NZ_CP053564.1"/>
</dbReference>
<evidence type="ECO:0000313" key="1">
    <source>
        <dbReference type="EMBL" id="QJY49060.1"/>
    </source>
</evidence>
<dbReference type="Gene3D" id="2.40.50.90">
    <property type="match status" value="1"/>
</dbReference>
<organism evidence="1 2">
    <name type="scientific">Pseudonocardia broussonetiae</name>
    <dbReference type="NCBI Taxonomy" id="2736640"/>
    <lineage>
        <taxon>Bacteria</taxon>
        <taxon>Bacillati</taxon>
        <taxon>Actinomycetota</taxon>
        <taxon>Actinomycetes</taxon>
        <taxon>Pseudonocardiales</taxon>
        <taxon>Pseudonocardiaceae</taxon>
        <taxon>Pseudonocardia</taxon>
    </lineage>
</organism>
<name>A0A6M6JPD5_9PSEU</name>
<dbReference type="InterPro" id="IPR035437">
    <property type="entry name" value="SNase_OB-fold_sf"/>
</dbReference>
<dbReference type="Proteomes" id="UP000505377">
    <property type="component" value="Chromosome"/>
</dbReference>
<keyword evidence="2" id="KW-1185">Reference proteome</keyword>
<sequence length="260" mass="27232">MAKAKLLFGAVAFVVVVGSCNNAMRDDGDAGTRAASSSSAAAQVAAAPAVAPAVERAVEAECVSRDVVYYGEDTCHPGGELVPVARVVDGNTLELGDGRVVRLLGVQVPDGDACAGPGATEFTRALVEGEQVKLHVEPGVETDEDGQFLRYVQYAESTDSDGLPMHAQDLGNEIVLNGWGKPVDDQANATYDESIARASGIAEYRAEGIYAPPCGSPKVYGDDDGNGVADWDEQVYVDTPDVNMPDGALTGGFCSRKWWC</sequence>
<dbReference type="EMBL" id="CP053564">
    <property type="protein sequence ID" value="QJY49060.1"/>
    <property type="molecule type" value="Genomic_DNA"/>
</dbReference>
<dbReference type="AlphaFoldDB" id="A0A6M6JPD5"/>
<dbReference type="KEGG" id="pbro:HOP40_27525"/>
<dbReference type="PROSITE" id="PS51257">
    <property type="entry name" value="PROKAR_LIPOPROTEIN"/>
    <property type="match status" value="1"/>
</dbReference>
<evidence type="ECO:0008006" key="3">
    <source>
        <dbReference type="Google" id="ProtNLM"/>
    </source>
</evidence>
<accession>A0A6M6JPD5</accession>
<evidence type="ECO:0000313" key="2">
    <source>
        <dbReference type="Proteomes" id="UP000505377"/>
    </source>
</evidence>